<dbReference type="OrthoDB" id="9802426at2"/>
<dbReference type="InterPro" id="IPR001789">
    <property type="entry name" value="Sig_transdc_resp-reg_receiver"/>
</dbReference>
<dbReference type="InterPro" id="IPR001867">
    <property type="entry name" value="OmpR/PhoB-type_DNA-bd"/>
</dbReference>
<accession>A0A1H4YUA3</accession>
<dbReference type="CDD" id="cd17620">
    <property type="entry name" value="REC_OmpR_KdpE-like"/>
    <property type="match status" value="1"/>
</dbReference>
<name>A0A1H4YUA3_9BRAD</name>
<dbReference type="Pfam" id="PF00486">
    <property type="entry name" value="Trans_reg_C"/>
    <property type="match status" value="1"/>
</dbReference>
<dbReference type="EMBL" id="FNTH01000001">
    <property type="protein sequence ID" value="SED21363.1"/>
    <property type="molecule type" value="Genomic_DNA"/>
</dbReference>
<evidence type="ECO:0000256" key="3">
    <source>
        <dbReference type="PROSITE-ProRule" id="PRU01091"/>
    </source>
</evidence>
<dbReference type="InterPro" id="IPR011006">
    <property type="entry name" value="CheY-like_superfamily"/>
</dbReference>
<protein>
    <submittedName>
        <fullName evidence="6">Two-component system, OmpR family, KDP operon response regulator KdpE</fullName>
    </submittedName>
</protein>
<dbReference type="RefSeq" id="WP_092118324.1">
    <property type="nucleotide sequence ID" value="NZ_FNTH01000001.1"/>
</dbReference>
<keyword evidence="2" id="KW-0597">Phosphoprotein</keyword>
<gene>
    <name evidence="6" type="ORF">SAMN05444164_4091</name>
</gene>
<organism evidence="6 7">
    <name type="scientific">Bradyrhizobium erythrophlei</name>
    <dbReference type="NCBI Taxonomy" id="1437360"/>
    <lineage>
        <taxon>Bacteria</taxon>
        <taxon>Pseudomonadati</taxon>
        <taxon>Pseudomonadota</taxon>
        <taxon>Alphaproteobacteria</taxon>
        <taxon>Hyphomicrobiales</taxon>
        <taxon>Nitrobacteraceae</taxon>
        <taxon>Bradyrhizobium</taxon>
    </lineage>
</organism>
<dbReference type="SUPFAM" id="SSF52172">
    <property type="entry name" value="CheY-like"/>
    <property type="match status" value="1"/>
</dbReference>
<dbReference type="Gene3D" id="1.10.10.10">
    <property type="entry name" value="Winged helix-like DNA-binding domain superfamily/Winged helix DNA-binding domain"/>
    <property type="match status" value="1"/>
</dbReference>
<dbReference type="GO" id="GO:0006355">
    <property type="term" value="P:regulation of DNA-templated transcription"/>
    <property type="evidence" value="ECO:0007669"/>
    <property type="project" value="InterPro"/>
</dbReference>
<evidence type="ECO:0000256" key="1">
    <source>
        <dbReference type="ARBA" id="ARBA00023125"/>
    </source>
</evidence>
<evidence type="ECO:0000259" key="4">
    <source>
        <dbReference type="PROSITE" id="PS50110"/>
    </source>
</evidence>
<dbReference type="GO" id="GO:0005829">
    <property type="term" value="C:cytosol"/>
    <property type="evidence" value="ECO:0007669"/>
    <property type="project" value="TreeGrafter"/>
</dbReference>
<dbReference type="PROSITE" id="PS50110">
    <property type="entry name" value="RESPONSE_REGULATORY"/>
    <property type="match status" value="1"/>
</dbReference>
<proteinExistence type="predicted"/>
<sequence length="253" mass="28462">MSKPRNLVLLIDDEPKIRRFLRAGFEIHGFSVVEAENAADGLKIATFNAPDLVILDLGLPDLHGSGTLERLRSWSNVPVIVLSVEASEDEKVRLLRAGADDYVVKPFGMAELLARSDAALRRYFKSATENPVVVVGPLSVDLVSRTVELNTARIKLTRKEYRLLHVLATHVGLVVTHDQLLKEIWTDSQRDNIQYLRILVRKLRQKIETDPNQPRLLVTESGVGYRLENRLETEVNCGIAIQPGSFARTEKHK</sequence>
<dbReference type="SMART" id="SM00448">
    <property type="entry name" value="REC"/>
    <property type="match status" value="1"/>
</dbReference>
<dbReference type="AlphaFoldDB" id="A0A1H4YUA3"/>
<dbReference type="PANTHER" id="PTHR48111">
    <property type="entry name" value="REGULATOR OF RPOS"/>
    <property type="match status" value="1"/>
</dbReference>
<dbReference type="SMART" id="SM00862">
    <property type="entry name" value="Trans_reg_C"/>
    <property type="match status" value="1"/>
</dbReference>
<dbReference type="CDD" id="cd00383">
    <property type="entry name" value="trans_reg_C"/>
    <property type="match status" value="1"/>
</dbReference>
<dbReference type="PANTHER" id="PTHR48111:SF50">
    <property type="entry name" value="KDP OPERON TRANSCRIPTIONAL REGULATORY PROTEIN KDPE"/>
    <property type="match status" value="1"/>
</dbReference>
<evidence type="ECO:0000256" key="2">
    <source>
        <dbReference type="PROSITE-ProRule" id="PRU00169"/>
    </source>
</evidence>
<dbReference type="Gene3D" id="6.10.250.690">
    <property type="match status" value="1"/>
</dbReference>
<feature type="modified residue" description="4-aspartylphosphate" evidence="2">
    <location>
        <position position="56"/>
    </location>
</feature>
<feature type="domain" description="Response regulatory" evidence="4">
    <location>
        <begin position="7"/>
        <end position="120"/>
    </location>
</feature>
<dbReference type="InterPro" id="IPR036388">
    <property type="entry name" value="WH-like_DNA-bd_sf"/>
</dbReference>
<evidence type="ECO:0000313" key="6">
    <source>
        <dbReference type="EMBL" id="SED21363.1"/>
    </source>
</evidence>
<dbReference type="Gene3D" id="3.40.50.2300">
    <property type="match status" value="1"/>
</dbReference>
<dbReference type="Proteomes" id="UP000198992">
    <property type="component" value="Unassembled WGS sequence"/>
</dbReference>
<dbReference type="GO" id="GO:0032993">
    <property type="term" value="C:protein-DNA complex"/>
    <property type="evidence" value="ECO:0007669"/>
    <property type="project" value="TreeGrafter"/>
</dbReference>
<dbReference type="GO" id="GO:0000976">
    <property type="term" value="F:transcription cis-regulatory region binding"/>
    <property type="evidence" value="ECO:0007669"/>
    <property type="project" value="TreeGrafter"/>
</dbReference>
<evidence type="ECO:0000259" key="5">
    <source>
        <dbReference type="PROSITE" id="PS51755"/>
    </source>
</evidence>
<feature type="domain" description="OmpR/PhoB-type" evidence="5">
    <location>
        <begin position="130"/>
        <end position="229"/>
    </location>
</feature>
<keyword evidence="1 3" id="KW-0238">DNA-binding</keyword>
<dbReference type="GO" id="GO:0000156">
    <property type="term" value="F:phosphorelay response regulator activity"/>
    <property type="evidence" value="ECO:0007669"/>
    <property type="project" value="TreeGrafter"/>
</dbReference>
<dbReference type="PROSITE" id="PS51755">
    <property type="entry name" value="OMPR_PHOB"/>
    <property type="match status" value="1"/>
</dbReference>
<reference evidence="6 7" key="1">
    <citation type="submission" date="2016-10" db="EMBL/GenBank/DDBJ databases">
        <authorList>
            <person name="de Groot N.N."/>
        </authorList>
    </citation>
    <scope>NUCLEOTIDE SEQUENCE [LARGE SCALE GENOMIC DNA]</scope>
    <source>
        <strain evidence="6 7">MT12</strain>
    </source>
</reference>
<dbReference type="Pfam" id="PF00072">
    <property type="entry name" value="Response_reg"/>
    <property type="match status" value="1"/>
</dbReference>
<evidence type="ECO:0000313" key="7">
    <source>
        <dbReference type="Proteomes" id="UP000198992"/>
    </source>
</evidence>
<feature type="DNA-binding region" description="OmpR/PhoB-type" evidence="3">
    <location>
        <begin position="130"/>
        <end position="229"/>
    </location>
</feature>
<dbReference type="InterPro" id="IPR039420">
    <property type="entry name" value="WalR-like"/>
</dbReference>